<name>A0A385E1N9_9VIRU</name>
<protein>
    <recommendedName>
        <fullName evidence="6">Capsid protein</fullName>
    </recommendedName>
</protein>
<feature type="compositionally biased region" description="Basic and acidic residues" evidence="7">
    <location>
        <begin position="457"/>
        <end position="468"/>
    </location>
</feature>
<evidence type="ECO:0000256" key="1">
    <source>
        <dbReference type="ARBA" id="ARBA00004328"/>
    </source>
</evidence>
<evidence type="ECO:0000256" key="4">
    <source>
        <dbReference type="ARBA" id="ARBA00022561"/>
    </source>
</evidence>
<keyword evidence="5 6" id="KW-0946">Virion</keyword>
<evidence type="ECO:0000256" key="6">
    <source>
        <dbReference type="RuleBase" id="RU361230"/>
    </source>
</evidence>
<dbReference type="GeneID" id="80527567"/>
<comment type="subcellular location">
    <subcellularLocation>
        <location evidence="1 6">Virion</location>
    </subcellularLocation>
</comment>
<dbReference type="Proteomes" id="UP000289920">
    <property type="component" value="Segment"/>
</dbReference>
<dbReference type="EMBL" id="MH648910">
    <property type="protein sequence ID" value="AXQ65614.1"/>
    <property type="molecule type" value="Genomic_DNA"/>
</dbReference>
<evidence type="ECO:0000256" key="7">
    <source>
        <dbReference type="SAM" id="MobiDB-lite"/>
    </source>
</evidence>
<dbReference type="KEGG" id="vg:80527567"/>
<accession>A0A385E1N9</accession>
<keyword evidence="4 6" id="KW-0167">Capsid protein</keyword>
<sequence>MLISRKHKTVRCKKHNFLKKPYTKVHIKPPAQLSNKWYFQKDLADTPLVMTFAAATSLDRYFIASNSQSTTIGFYGLDTSLITYHDFRQQTTLGYHPSDILYLWSFQQGQTPKPTLETLQAQNLIFLGQSQKKQMGNTIKDAKQKGEDLTTKWNDIKTRYCSSAEYWGNMFEPPYLTGKYDILHTKDPLQTTLRKMTTPTTTASELNLHYFVQPLIKEYRYNSFEDSGPNNEIYLANLHSLTPGWQRPRDDKESNDNLPLWLGLWGWGDFQKLNKIDIDTDRLIVLKTKHIHPPDPYIVPIDLDFINGNSPFTNKLEVTPSDKLNWHPKGAFQIQSITAICSGGPATIKLPPNTSAEAHVKMKFYFKLGGCAQPIKNIAKPGDQPDFPLPNNQYESNSLQSPESAIENYLYSFDWRRDYITKSATERMEKLSEPEITIVAPTGLHACNALPAPESEPTERTPEETEEEKKTLLQFFKLLRVKQRQYRHQIIRLMGNLE</sequence>
<comment type="similarity">
    <text evidence="2 6">Belongs to the anelloviridae capsid protein family.</text>
</comment>
<organism evidence="8 9">
    <name type="scientific">Anelloviridae sp</name>
    <dbReference type="NCBI Taxonomy" id="2055263"/>
    <lineage>
        <taxon>Viruses</taxon>
        <taxon>Monodnaviria</taxon>
        <taxon>Shotokuvirae</taxon>
        <taxon>Commensaviricota</taxon>
        <taxon>Cardeaviricetes</taxon>
        <taxon>Sanitavirales</taxon>
        <taxon>Anelloviridae</taxon>
    </lineage>
</organism>
<evidence type="ECO:0000313" key="8">
    <source>
        <dbReference type="EMBL" id="AXQ65614.1"/>
    </source>
</evidence>
<dbReference type="GO" id="GO:0039615">
    <property type="term" value="C:T=1 icosahedral viral capsid"/>
    <property type="evidence" value="ECO:0007669"/>
    <property type="project" value="UniProtKB-UniRule"/>
</dbReference>
<dbReference type="RefSeq" id="YP_010790245.1">
    <property type="nucleotide sequence ID" value="NC_075379.1"/>
</dbReference>
<evidence type="ECO:0000256" key="3">
    <source>
        <dbReference type="ARBA" id="ARBA00022431"/>
    </source>
</evidence>
<keyword evidence="3 6" id="KW-1140">T=1 icosahedral capsid protein</keyword>
<evidence type="ECO:0000256" key="2">
    <source>
        <dbReference type="ARBA" id="ARBA00006131"/>
    </source>
</evidence>
<comment type="function">
    <text evidence="6">Self-assembles to form an icosahedral capsid.</text>
</comment>
<evidence type="ECO:0000256" key="5">
    <source>
        <dbReference type="ARBA" id="ARBA00022844"/>
    </source>
</evidence>
<proteinExistence type="inferred from homology"/>
<feature type="region of interest" description="Disordered" evidence="7">
    <location>
        <begin position="449"/>
        <end position="468"/>
    </location>
</feature>
<reference evidence="8 9" key="1">
    <citation type="submission" date="2018-07" db="EMBL/GenBank/DDBJ databases">
        <title>Uncovering a Universe of Circular DNA Viruses in Animal Metagenomes.</title>
        <authorList>
            <person name="Tisza M."/>
            <person name="Buck C."/>
            <person name="Pastrana D."/>
            <person name="Welch N."/>
            <person name="Peretti A."/>
        </authorList>
    </citation>
    <scope>NUCLEOTIDE SEQUENCE [LARGE SCALE GENOMIC DNA]</scope>
    <source>
        <strain evidence="8">Ctcd026</strain>
    </source>
</reference>
<dbReference type="Pfam" id="PF02956">
    <property type="entry name" value="TT_ORF1"/>
    <property type="match status" value="1"/>
</dbReference>
<keyword evidence="9" id="KW-1185">Reference proteome</keyword>
<evidence type="ECO:0000313" key="9">
    <source>
        <dbReference type="Proteomes" id="UP000289920"/>
    </source>
</evidence>
<dbReference type="InterPro" id="IPR004219">
    <property type="entry name" value="TTvirus_Unk"/>
</dbReference>